<proteinExistence type="predicted"/>
<sequence length="61" mass="7145">MRPNKKNMRYKEIFTCFSGMDMLKSFQIKGSSLRETVADTRHHGHFKNEIPGVVRQSDFVI</sequence>
<organism evidence="1 2">
    <name type="scientific">Anaerotignum faecicola</name>
    <dbReference type="NCBI Taxonomy" id="2358141"/>
    <lineage>
        <taxon>Bacteria</taxon>
        <taxon>Bacillati</taxon>
        <taxon>Bacillota</taxon>
        <taxon>Clostridia</taxon>
        <taxon>Lachnospirales</taxon>
        <taxon>Anaerotignaceae</taxon>
        <taxon>Anaerotignum</taxon>
    </lineage>
</organism>
<dbReference type="Proteomes" id="UP000287361">
    <property type="component" value="Unassembled WGS sequence"/>
</dbReference>
<evidence type="ECO:0000313" key="1">
    <source>
        <dbReference type="EMBL" id="GCB29404.1"/>
    </source>
</evidence>
<dbReference type="EMBL" id="BHVZ01000001">
    <property type="protein sequence ID" value="GCB29404.1"/>
    <property type="molecule type" value="Genomic_DNA"/>
</dbReference>
<dbReference type="AlphaFoldDB" id="A0A401LD92"/>
<accession>A0A401LD92</accession>
<name>A0A401LD92_9FIRM</name>
<keyword evidence="2" id="KW-1185">Reference proteome</keyword>
<evidence type="ECO:0000313" key="2">
    <source>
        <dbReference type="Proteomes" id="UP000287361"/>
    </source>
</evidence>
<reference evidence="1 2" key="1">
    <citation type="submission" date="2018-10" db="EMBL/GenBank/DDBJ databases">
        <title>Draft Genome Sequence of Anaerotignum sp. KCTC 15736.</title>
        <authorList>
            <person name="Choi S.H."/>
            <person name="Kim J.S."/>
            <person name="Kang S.W."/>
            <person name="Lee J.S."/>
            <person name="Park S.H."/>
        </authorList>
    </citation>
    <scope>NUCLEOTIDE SEQUENCE [LARGE SCALE GENOMIC DNA]</scope>
    <source>
        <strain evidence="1 2">KCTC 15736</strain>
    </source>
</reference>
<gene>
    <name evidence="1" type="ORF">KGMB03357_10650</name>
</gene>
<protein>
    <submittedName>
        <fullName evidence="1">Uncharacterized protein</fullName>
    </submittedName>
</protein>
<comment type="caution">
    <text evidence="1">The sequence shown here is derived from an EMBL/GenBank/DDBJ whole genome shotgun (WGS) entry which is preliminary data.</text>
</comment>